<protein>
    <submittedName>
        <fullName evidence="11">Zinc finger protein CONSTANS-LIKE 4 isoform X1</fullName>
    </submittedName>
</protein>
<comment type="subcellular location">
    <subcellularLocation>
        <location evidence="1 8">Nucleus</location>
    </subcellularLocation>
</comment>
<name>A0A833VK66_9POAL</name>
<accession>A0A833VK66</accession>
<evidence type="ECO:0000256" key="6">
    <source>
        <dbReference type="ARBA" id="ARBA00023242"/>
    </source>
</evidence>
<evidence type="ECO:0000313" key="12">
    <source>
        <dbReference type="Proteomes" id="UP000623129"/>
    </source>
</evidence>
<dbReference type="GO" id="GO:0005634">
    <property type="term" value="C:nucleus"/>
    <property type="evidence" value="ECO:0007669"/>
    <property type="project" value="UniProtKB-SubCell"/>
</dbReference>
<dbReference type="AlphaFoldDB" id="A0A833VK66"/>
<dbReference type="PANTHER" id="PTHR31319:SF53">
    <property type="entry name" value="ZINC FINGER PROTEIN CONSTANS-LIKE 5"/>
    <property type="match status" value="1"/>
</dbReference>
<comment type="caution">
    <text evidence="11">The sequence shown here is derived from an EMBL/GenBank/DDBJ whole genome shotgun (WGS) entry which is preliminary data.</text>
</comment>
<evidence type="ECO:0000256" key="1">
    <source>
        <dbReference type="ARBA" id="ARBA00004123"/>
    </source>
</evidence>
<proteinExistence type="inferred from homology"/>
<reference evidence="11" key="1">
    <citation type="submission" date="2020-01" db="EMBL/GenBank/DDBJ databases">
        <title>Genome sequence of Kobresia littledalei, the first chromosome-level genome in the family Cyperaceae.</title>
        <authorList>
            <person name="Qu G."/>
        </authorList>
    </citation>
    <scope>NUCLEOTIDE SEQUENCE</scope>
    <source>
        <strain evidence="11">C.B.Clarke</strain>
        <tissue evidence="11">Leaf</tissue>
    </source>
</reference>
<evidence type="ECO:0000256" key="2">
    <source>
        <dbReference type="ARBA" id="ARBA00010024"/>
    </source>
</evidence>
<keyword evidence="12" id="KW-1185">Reference proteome</keyword>
<dbReference type="OrthoDB" id="153872at2759"/>
<keyword evidence="6 8" id="KW-0539">Nucleus</keyword>
<keyword evidence="5" id="KW-0862">Zinc</keyword>
<feature type="domain" description="B box-type" evidence="9">
    <location>
        <begin position="54"/>
        <end position="101"/>
    </location>
</feature>
<evidence type="ECO:0000259" key="10">
    <source>
        <dbReference type="PROSITE" id="PS51017"/>
    </source>
</evidence>
<keyword evidence="3" id="KW-0479">Metal-binding</keyword>
<keyword evidence="4 7" id="KW-0863">Zinc-finger</keyword>
<evidence type="ECO:0000256" key="5">
    <source>
        <dbReference type="ARBA" id="ARBA00022833"/>
    </source>
</evidence>
<dbReference type="EMBL" id="SWLB01000014">
    <property type="protein sequence ID" value="KAF3329640.1"/>
    <property type="molecule type" value="Genomic_DNA"/>
</dbReference>
<dbReference type="InterPro" id="IPR045281">
    <property type="entry name" value="CONSTANS-like"/>
</dbReference>
<dbReference type="InterPro" id="IPR049808">
    <property type="entry name" value="CONSTANS-like_Bbox1"/>
</dbReference>
<feature type="domain" description="B box-type" evidence="9">
    <location>
        <begin position="11"/>
        <end position="58"/>
    </location>
</feature>
<evidence type="ECO:0000256" key="3">
    <source>
        <dbReference type="ARBA" id="ARBA00022723"/>
    </source>
</evidence>
<dbReference type="Pfam" id="PF06203">
    <property type="entry name" value="CCT"/>
    <property type="match status" value="1"/>
</dbReference>
<feature type="domain" description="CCT" evidence="10">
    <location>
        <begin position="269"/>
        <end position="311"/>
    </location>
</feature>
<evidence type="ECO:0000256" key="4">
    <source>
        <dbReference type="ARBA" id="ARBA00022771"/>
    </source>
</evidence>
<dbReference type="InterPro" id="IPR000315">
    <property type="entry name" value="Znf_B-box"/>
</dbReference>
<dbReference type="Pfam" id="PF00643">
    <property type="entry name" value="zf-B_box"/>
    <property type="match status" value="1"/>
</dbReference>
<evidence type="ECO:0000256" key="8">
    <source>
        <dbReference type="PROSITE-ProRule" id="PRU00357"/>
    </source>
</evidence>
<dbReference type="GO" id="GO:0009909">
    <property type="term" value="P:regulation of flower development"/>
    <property type="evidence" value="ECO:0007669"/>
    <property type="project" value="InterPro"/>
</dbReference>
<dbReference type="CDD" id="cd19821">
    <property type="entry name" value="Bbox1_BBX-like"/>
    <property type="match status" value="2"/>
</dbReference>
<dbReference type="PROSITE" id="PS51017">
    <property type="entry name" value="CCT"/>
    <property type="match status" value="1"/>
</dbReference>
<evidence type="ECO:0000259" key="9">
    <source>
        <dbReference type="PROSITE" id="PS50119"/>
    </source>
</evidence>
<dbReference type="GO" id="GO:0008270">
    <property type="term" value="F:zinc ion binding"/>
    <property type="evidence" value="ECO:0007669"/>
    <property type="project" value="UniProtKB-KW"/>
</dbReference>
<evidence type="ECO:0000256" key="7">
    <source>
        <dbReference type="PROSITE-ProRule" id="PRU00024"/>
    </source>
</evidence>
<dbReference type="SMART" id="SM00336">
    <property type="entry name" value="BBOX"/>
    <property type="match status" value="2"/>
</dbReference>
<dbReference type="Proteomes" id="UP000623129">
    <property type="component" value="Unassembled WGS sequence"/>
</dbReference>
<comment type="similarity">
    <text evidence="2">Belongs to the CONSTANS family.</text>
</comment>
<organism evidence="11 12">
    <name type="scientific">Carex littledalei</name>
    <dbReference type="NCBI Taxonomy" id="544730"/>
    <lineage>
        <taxon>Eukaryota</taxon>
        <taxon>Viridiplantae</taxon>
        <taxon>Streptophyta</taxon>
        <taxon>Embryophyta</taxon>
        <taxon>Tracheophyta</taxon>
        <taxon>Spermatophyta</taxon>
        <taxon>Magnoliopsida</taxon>
        <taxon>Liliopsida</taxon>
        <taxon>Poales</taxon>
        <taxon>Cyperaceae</taxon>
        <taxon>Cyperoideae</taxon>
        <taxon>Cariceae</taxon>
        <taxon>Carex</taxon>
        <taxon>Carex subgen. Euthyceras</taxon>
    </lineage>
</organism>
<dbReference type="InterPro" id="IPR010402">
    <property type="entry name" value="CCT_domain"/>
</dbReference>
<dbReference type="GO" id="GO:0003700">
    <property type="term" value="F:DNA-binding transcription factor activity"/>
    <property type="evidence" value="ECO:0007669"/>
    <property type="project" value="TreeGrafter"/>
</dbReference>
<dbReference type="PANTHER" id="PTHR31319">
    <property type="entry name" value="ZINC FINGER PROTEIN CONSTANS-LIKE 4"/>
    <property type="match status" value="1"/>
</dbReference>
<gene>
    <name evidence="11" type="ORF">FCM35_KLT04971</name>
</gene>
<evidence type="ECO:0000313" key="11">
    <source>
        <dbReference type="EMBL" id="KAF3329640.1"/>
    </source>
</evidence>
<sequence>MGIEKAKCWGIEARRCDSCKSAAALLYCRADCAFLCGTCDARVHTANLLSRRHERVLLCEVCEQAPASVTCKADAAALCATCDSDIHSANPLSRRHERVPVVPFLDSPHSGIAASVNRFFGQDEDGEANGAEENEAETESWILPNPSMNPNLNSNNGASGFGFNLNKGLVEMEEFGFGEAEVDPFVDLERLQQQMDSVVPVRAGNGNGTSSVPMGSTVMLDFGGNAKSAYSSLPANSFSQSMSSSEVGVVPDVTKPSHVSTKAELAIDRKARLMRYREKRKNRRFEKTIRYASRKAYAETRPRIKGRFAKRTDTEPEVEQFDRVFDFMIDPGYSVVPTF</sequence>
<dbReference type="PROSITE" id="PS50119">
    <property type="entry name" value="ZF_BBOX"/>
    <property type="match status" value="2"/>
</dbReference>